<proteinExistence type="predicted"/>
<keyword evidence="2" id="KW-1185">Reference proteome</keyword>
<dbReference type="Proteomes" id="UP000029223">
    <property type="component" value="Unassembled WGS sequence"/>
</dbReference>
<accession>A0ABQ0J7I1</accession>
<comment type="caution">
    <text evidence="1">The sequence shown here is derived from an EMBL/GenBank/DDBJ whole genome shotgun (WGS) entry which is preliminary data.</text>
</comment>
<organism evidence="1 2">
    <name type="scientific">Vibrio variabilis</name>
    <dbReference type="NCBI Taxonomy" id="990271"/>
    <lineage>
        <taxon>Bacteria</taxon>
        <taxon>Pseudomonadati</taxon>
        <taxon>Pseudomonadota</taxon>
        <taxon>Gammaproteobacteria</taxon>
        <taxon>Vibrionales</taxon>
        <taxon>Vibrionaceae</taxon>
        <taxon>Vibrio</taxon>
    </lineage>
</organism>
<evidence type="ECO:0008006" key="3">
    <source>
        <dbReference type="Google" id="ProtNLM"/>
    </source>
</evidence>
<dbReference type="EMBL" id="BBMS01000005">
    <property type="protein sequence ID" value="GAL24701.1"/>
    <property type="molecule type" value="Genomic_DNA"/>
</dbReference>
<reference evidence="2" key="1">
    <citation type="submission" date="2014-09" db="EMBL/GenBank/DDBJ databases">
        <title>Vibrio variabilis JCM 19239. (C206) whole genome shotgun sequence.</title>
        <authorList>
            <person name="Sawabe T."/>
            <person name="Meirelles P."/>
            <person name="Nakanishi M."/>
            <person name="Sayaka M."/>
            <person name="Hattori M."/>
            <person name="Ohkuma M."/>
        </authorList>
    </citation>
    <scope>NUCLEOTIDE SEQUENCE [LARGE SCALE GENOMIC DNA]</scope>
    <source>
        <strain evidence="2">JCM 19239</strain>
    </source>
</reference>
<evidence type="ECO:0000313" key="1">
    <source>
        <dbReference type="EMBL" id="GAL24701.1"/>
    </source>
</evidence>
<protein>
    <recommendedName>
        <fullName evidence="3">Outer membrane protein beta-barrel domain-containing protein</fullName>
    </recommendedName>
</protein>
<name>A0ABQ0J7I1_9VIBR</name>
<gene>
    <name evidence="1" type="ORF">JCM19239_7301</name>
</gene>
<sequence>MNQGKRIHSVIKAVGFSVVFGLLITTGVSADEKHHEDPTRIVTKIGVGYSDTASLSGSIGLDEVRMLNGRVNDTGEWRIGGSWLFDLGILNFNFSRTDYENDSYRNNYSIGTYVPLSSFDIAPAGWMLFPMAGYSFNDGEMAVPSDDLEDEYVLMRSKAHGVYLGMFGVRPIADTDWSVLAVAGGAVGSENYTSYWGGLGMSYKINKHASFNLFAFLSEDDFGSNNKIGGSFSYQSKVRYIYVGHYPDSNHHVITPSDAS</sequence>
<evidence type="ECO:0000313" key="2">
    <source>
        <dbReference type="Proteomes" id="UP000029223"/>
    </source>
</evidence>
<reference evidence="2" key="2">
    <citation type="submission" date="2014-09" db="EMBL/GenBank/DDBJ databases">
        <authorList>
            <consortium name="NBRP consortium"/>
            <person name="Sawabe T."/>
            <person name="Meirelles P."/>
            <person name="Nakanishi M."/>
            <person name="Sayaka M."/>
            <person name="Hattori M."/>
            <person name="Ohkuma M."/>
        </authorList>
    </citation>
    <scope>NUCLEOTIDE SEQUENCE [LARGE SCALE GENOMIC DNA]</scope>
    <source>
        <strain evidence="2">JCM 19239</strain>
    </source>
</reference>